<dbReference type="RefSeq" id="WP_150667737.1">
    <property type="nucleotide sequence ID" value="NZ_CABPSB010000002.1"/>
</dbReference>
<dbReference type="Proteomes" id="UP000406256">
    <property type="component" value="Unassembled WGS sequence"/>
</dbReference>
<reference evidence="1 2" key="1">
    <citation type="submission" date="2019-08" db="EMBL/GenBank/DDBJ databases">
        <authorList>
            <person name="Peeters C."/>
        </authorList>
    </citation>
    <scope>NUCLEOTIDE SEQUENCE [LARGE SCALE GENOMIC DNA]</scope>
    <source>
        <strain evidence="1 2">LMG 31108</strain>
    </source>
</reference>
<accession>A0A5E4STW1</accession>
<dbReference type="EMBL" id="CABPSB010000002">
    <property type="protein sequence ID" value="VVD78541.1"/>
    <property type="molecule type" value="Genomic_DNA"/>
</dbReference>
<sequence length="476" mass="52146">MQRAPFITLRCIRLLLAGWIVVHSFTAWALSGADIAYVVNQPYQKTPAKCFVNSPVQDCSGVLMRVPPSIGGDLFALSPTETANGTARLDYVRRDIDPPRLALPVGFILADRPTALGTGQPYDLKCGCPPPGASGGPPCVECPGQPNSVGVSLWNPAAPDKLAVQAIFYDIGNGGQLSTALEYQRQYYNKTRQWLPILQVLFRPNGGTSFGYDERDQLDYGYTTAAILNARYADTRRVCPDGRSAYYCNGVIVRTTGWGTTFKAWNPSPGSVAAQGVSFSYLRADAGVNVLYWKGNDSGIVMSEFAAPVQHPMVMRCIYSQDASTGIPDRCSRYVRCKDVGVNSVATFNAYRMTRGYCVWNVDPESFQLSLEVRPYLSAGYPWPWNEAILAPWPQNAPLEIGIDAFFYMNGSLSGPQYVQRDYMTTTGRFMPIVEINLSANNGGVVFRYDPALQSFALSGPRALPPVPMDPADIPQ</sequence>
<dbReference type="AlphaFoldDB" id="A0A5E4STW1"/>
<proteinExistence type="predicted"/>
<evidence type="ECO:0000313" key="1">
    <source>
        <dbReference type="EMBL" id="VVD78541.1"/>
    </source>
</evidence>
<protein>
    <submittedName>
        <fullName evidence="1">Uncharacterized protein</fullName>
    </submittedName>
</protein>
<keyword evidence="2" id="KW-1185">Reference proteome</keyword>
<evidence type="ECO:0000313" key="2">
    <source>
        <dbReference type="Proteomes" id="UP000406256"/>
    </source>
</evidence>
<name>A0A5E4STW1_9BURK</name>
<gene>
    <name evidence="1" type="ORF">PAN31108_00987</name>
</gene>
<dbReference type="OrthoDB" id="8934365at2"/>
<organism evidence="1 2">
    <name type="scientific">Pandoraea anhela</name>
    <dbReference type="NCBI Taxonomy" id="2508295"/>
    <lineage>
        <taxon>Bacteria</taxon>
        <taxon>Pseudomonadati</taxon>
        <taxon>Pseudomonadota</taxon>
        <taxon>Betaproteobacteria</taxon>
        <taxon>Burkholderiales</taxon>
        <taxon>Burkholderiaceae</taxon>
        <taxon>Pandoraea</taxon>
    </lineage>
</organism>